<evidence type="ECO:0000256" key="3">
    <source>
        <dbReference type="SAM" id="MobiDB-lite"/>
    </source>
</evidence>
<dbReference type="InterPro" id="IPR011990">
    <property type="entry name" value="TPR-like_helical_dom_sf"/>
</dbReference>
<dbReference type="EMBL" id="JAJTJA010000006">
    <property type="protein sequence ID" value="KAH8697194.1"/>
    <property type="molecule type" value="Genomic_DNA"/>
</dbReference>
<keyword evidence="5" id="KW-1185">Reference proteome</keyword>
<reference evidence="4" key="1">
    <citation type="submission" date="2021-12" db="EMBL/GenBank/DDBJ databases">
        <title>Convergent genome expansion in fungi linked to evolution of root-endophyte symbiosis.</title>
        <authorList>
            <consortium name="DOE Joint Genome Institute"/>
            <person name="Ke Y.-H."/>
            <person name="Bonito G."/>
            <person name="Liao H.-L."/>
            <person name="Looney B."/>
            <person name="Rojas-Flechas A."/>
            <person name="Nash J."/>
            <person name="Hameed K."/>
            <person name="Schadt C."/>
            <person name="Martin F."/>
            <person name="Crous P.W."/>
            <person name="Miettinen O."/>
            <person name="Magnuson J.K."/>
            <person name="Labbe J."/>
            <person name="Jacobson D."/>
            <person name="Doktycz M.J."/>
            <person name="Veneault-Fourrey C."/>
            <person name="Kuo A."/>
            <person name="Mondo S."/>
            <person name="Calhoun S."/>
            <person name="Riley R."/>
            <person name="Ohm R."/>
            <person name="LaButti K."/>
            <person name="Andreopoulos B."/>
            <person name="Pangilinan J."/>
            <person name="Nolan M."/>
            <person name="Tritt A."/>
            <person name="Clum A."/>
            <person name="Lipzen A."/>
            <person name="Daum C."/>
            <person name="Barry K."/>
            <person name="Grigoriev I.V."/>
            <person name="Vilgalys R."/>
        </authorList>
    </citation>
    <scope>NUCLEOTIDE SEQUENCE</scope>
    <source>
        <strain evidence="4">PMI_201</strain>
    </source>
</reference>
<accession>A0AAD4KVR8</accession>
<evidence type="ECO:0000313" key="5">
    <source>
        <dbReference type="Proteomes" id="UP001201262"/>
    </source>
</evidence>
<dbReference type="Proteomes" id="UP001201262">
    <property type="component" value="Unassembled WGS sequence"/>
</dbReference>
<evidence type="ECO:0008006" key="6">
    <source>
        <dbReference type="Google" id="ProtNLM"/>
    </source>
</evidence>
<dbReference type="PANTHER" id="PTHR47932">
    <property type="entry name" value="ATPASE EXPRESSION PROTEIN 3"/>
    <property type="match status" value="1"/>
</dbReference>
<evidence type="ECO:0000313" key="4">
    <source>
        <dbReference type="EMBL" id="KAH8697194.1"/>
    </source>
</evidence>
<dbReference type="Pfam" id="PF01535">
    <property type="entry name" value="PPR"/>
    <property type="match status" value="1"/>
</dbReference>
<comment type="caution">
    <text evidence="4">The sequence shown here is derived from an EMBL/GenBank/DDBJ whole genome shotgun (WGS) entry which is preliminary data.</text>
</comment>
<evidence type="ECO:0000256" key="2">
    <source>
        <dbReference type="PROSITE-ProRule" id="PRU00708"/>
    </source>
</evidence>
<evidence type="ECO:0000256" key="1">
    <source>
        <dbReference type="ARBA" id="ARBA00022737"/>
    </source>
</evidence>
<protein>
    <recommendedName>
        <fullName evidence="6">Pentatricopeptide repeat protein</fullName>
    </recommendedName>
</protein>
<feature type="compositionally biased region" description="Polar residues" evidence="3">
    <location>
        <begin position="20"/>
        <end position="29"/>
    </location>
</feature>
<name>A0AAD4KVR8_9EURO</name>
<keyword evidence="1" id="KW-0677">Repeat</keyword>
<dbReference type="PROSITE" id="PS51375">
    <property type="entry name" value="PPR"/>
    <property type="match status" value="1"/>
</dbReference>
<gene>
    <name evidence="4" type="ORF">BGW36DRAFT_378166</name>
</gene>
<dbReference type="NCBIfam" id="TIGR00756">
    <property type="entry name" value="PPR"/>
    <property type="match status" value="1"/>
</dbReference>
<feature type="region of interest" description="Disordered" evidence="3">
    <location>
        <begin position="185"/>
        <end position="230"/>
    </location>
</feature>
<organism evidence="4 5">
    <name type="scientific">Talaromyces proteolyticus</name>
    <dbReference type="NCBI Taxonomy" id="1131652"/>
    <lineage>
        <taxon>Eukaryota</taxon>
        <taxon>Fungi</taxon>
        <taxon>Dikarya</taxon>
        <taxon>Ascomycota</taxon>
        <taxon>Pezizomycotina</taxon>
        <taxon>Eurotiomycetes</taxon>
        <taxon>Eurotiomycetidae</taxon>
        <taxon>Eurotiales</taxon>
        <taxon>Trichocomaceae</taxon>
        <taxon>Talaromyces</taxon>
        <taxon>Talaromyces sect. Bacilispori</taxon>
    </lineage>
</organism>
<dbReference type="PANTHER" id="PTHR47932:SF44">
    <property type="entry name" value="MIOREX COMPLEX COMPONENT 1"/>
    <property type="match status" value="1"/>
</dbReference>
<feature type="repeat" description="PPR" evidence="2">
    <location>
        <begin position="453"/>
        <end position="487"/>
    </location>
</feature>
<dbReference type="Gene3D" id="1.25.40.10">
    <property type="entry name" value="Tetratricopeptide repeat domain"/>
    <property type="match status" value="1"/>
</dbReference>
<sequence length="782" mass="90414">MPNPTQSARPAEPTAATLPGSVSPTSSRAPSMFNRDLANFQKSLRCLRSRRRSLGVETIADIFIQSLVVAGFCADHSPRSHIFSATNNKSKRSSFRFCSSIMHRDHQDNFDRSYLQHRASSPFHVNRHSRPLSTYATRTDHKIDYDFEESPDDDIISRRNTQSELMATTRRADRIEDRRVDMAPQTGVATREKKKHTQYASQKGERKRIRESSNVPALSKNPAVTLQSSSSITEHLKKNHANTSDISNVFKSMVKKVESGPRHEDFDLNSFLTALDDKTKSNQFVFNLYKKLPPPGVLRLSKPQRSKLLRRFAQPPDRRRSNARYYLFLIQEMIDAELPLSRSLWTSAIYFTAHKVPVLQKRDLQDALELWRRMEKINGIQSDDIVFELLFTIAVKSGQFAVADRLMEEMTARGIRHTRHGMVSKIYYCGQKHDIDGIHEAFEEFVRSGEVIDTAVLNCLLSSLLRAGQLDTAEQLYSRMIQEHKRVSNAFPEAQQNTISPSLSSDFGTWRKNAKRLGSTFERYASLQKRHRQHAEHAEQLQNAIPLAPDTRTFFILFGHHCLLTGDLKAICVLIRDMEQTFPVPPRTFIYYFLFQAFARHNGTKGWTKEKLQEVWKAFRRVLYESYTRLERLEIDGSSFTKIHWENPIKSSTELLLDTPDENEPDVRPVSEDSPETEVSNDLMQEEEELLTMFDNVGHYWDSSYLDENMPRRLENAVFLSRELNIVILKAFGAHAESEDVLHVFTQIERIWKPWKRLPSDAQAVKNELQRQLIKTQKKRRL</sequence>
<dbReference type="RefSeq" id="XP_046071895.1">
    <property type="nucleotide sequence ID" value="XM_046216077.1"/>
</dbReference>
<dbReference type="InterPro" id="IPR002885">
    <property type="entry name" value="PPR_rpt"/>
</dbReference>
<dbReference type="AlphaFoldDB" id="A0AAD4KVR8"/>
<feature type="compositionally biased region" description="Polar residues" evidence="3">
    <location>
        <begin position="212"/>
        <end position="230"/>
    </location>
</feature>
<proteinExistence type="predicted"/>
<dbReference type="GeneID" id="70246364"/>
<feature type="region of interest" description="Disordered" evidence="3">
    <location>
        <begin position="657"/>
        <end position="680"/>
    </location>
</feature>
<feature type="region of interest" description="Disordered" evidence="3">
    <location>
        <begin position="1"/>
        <end position="31"/>
    </location>
</feature>